<name>A0A8H5C6A2_9AGAR</name>
<comment type="caution">
    <text evidence="5">The sequence shown here is derived from an EMBL/GenBank/DDBJ whole genome shotgun (WGS) entry which is preliminary data.</text>
</comment>
<keyword evidence="6" id="KW-1185">Reference proteome</keyword>
<evidence type="ECO:0000256" key="3">
    <source>
        <dbReference type="SAM" id="MobiDB-lite"/>
    </source>
</evidence>
<evidence type="ECO:0000313" key="6">
    <source>
        <dbReference type="Proteomes" id="UP000559256"/>
    </source>
</evidence>
<keyword evidence="1 2" id="KW-1015">Disulfide bond</keyword>
<comment type="domain">
    <text evidence="2">Has a modular structure: an endo-beta-1,4-glucanase catalytic module at the N-terminus, a linker rich in serines and threonines, and a C-terminal carbohydrate-binding module (CBM).</text>
</comment>
<evidence type="ECO:0000256" key="2">
    <source>
        <dbReference type="RuleBase" id="RU368122"/>
    </source>
</evidence>
<dbReference type="InterPro" id="IPR049892">
    <property type="entry name" value="AA9"/>
</dbReference>
<dbReference type="PANTHER" id="PTHR33353">
    <property type="entry name" value="PUTATIVE (AFU_ORTHOLOGUE AFUA_1G12560)-RELATED"/>
    <property type="match status" value="1"/>
</dbReference>
<protein>
    <recommendedName>
        <fullName evidence="2">AA9 family lytic polysaccharide monooxygenase</fullName>
        <ecNumber evidence="2">1.14.99.56</ecNumber>
    </recommendedName>
    <alternativeName>
        <fullName evidence="2">Endo-beta-1,4-glucanase</fullName>
    </alternativeName>
    <alternativeName>
        <fullName evidence="2">Glycosyl hydrolase 61 family protein</fullName>
    </alternativeName>
</protein>
<gene>
    <name evidence="5" type="ORF">D9758_017546</name>
</gene>
<comment type="subcellular location">
    <subcellularLocation>
        <location evidence="2">Secreted</location>
    </subcellularLocation>
</comment>
<dbReference type="InterPro" id="IPR005103">
    <property type="entry name" value="AA9_LPMO"/>
</dbReference>
<dbReference type="GO" id="GO:0030248">
    <property type="term" value="F:cellulose binding"/>
    <property type="evidence" value="ECO:0007669"/>
    <property type="project" value="UniProtKB-UniRule"/>
</dbReference>
<organism evidence="5 6">
    <name type="scientific">Tetrapyrgos nigripes</name>
    <dbReference type="NCBI Taxonomy" id="182062"/>
    <lineage>
        <taxon>Eukaryota</taxon>
        <taxon>Fungi</taxon>
        <taxon>Dikarya</taxon>
        <taxon>Basidiomycota</taxon>
        <taxon>Agaricomycotina</taxon>
        <taxon>Agaricomycetes</taxon>
        <taxon>Agaricomycetidae</taxon>
        <taxon>Agaricales</taxon>
        <taxon>Marasmiineae</taxon>
        <taxon>Marasmiaceae</taxon>
        <taxon>Tetrapyrgos</taxon>
    </lineage>
</organism>
<dbReference type="Proteomes" id="UP000559256">
    <property type="component" value="Unassembled WGS sequence"/>
</dbReference>
<feature type="compositionally biased region" description="Low complexity" evidence="3">
    <location>
        <begin position="294"/>
        <end position="303"/>
    </location>
</feature>
<feature type="compositionally biased region" description="Low complexity" evidence="3">
    <location>
        <begin position="261"/>
        <end position="279"/>
    </location>
</feature>
<accession>A0A8H5C6A2</accession>
<keyword evidence="2" id="KW-0119">Carbohydrate metabolism</keyword>
<dbReference type="EC" id="1.14.99.56" evidence="2"/>
<feature type="compositionally biased region" description="Low complexity" evidence="3">
    <location>
        <begin position="320"/>
        <end position="345"/>
    </location>
</feature>
<keyword evidence="2" id="KW-0136">Cellulose degradation</keyword>
<comment type="function">
    <text evidence="2">Lytic polysaccharide monooxygenase (LMPO) that depolymerizes crystalline and amorphous polysaccharides via the oxidation of scissile alpha- or beta-(1-4)-glycosidic bonds, yielding C1 and/or C4 oxidation products. Catalysis by LPMOs requires the reduction of the active-site copper from Cu(II) to Cu(I) by a reducing agent and H(2)O(2) or O(2) as a cosubstrate.</text>
</comment>
<dbReference type="GO" id="GO:0008810">
    <property type="term" value="F:cellulase activity"/>
    <property type="evidence" value="ECO:0007669"/>
    <property type="project" value="UniProtKB-UniRule"/>
</dbReference>
<dbReference type="Gene3D" id="2.70.50.70">
    <property type="match status" value="1"/>
</dbReference>
<feature type="region of interest" description="Disordered" evidence="3">
    <location>
        <begin position="318"/>
        <end position="382"/>
    </location>
</feature>
<dbReference type="OrthoDB" id="4849160at2759"/>
<feature type="compositionally biased region" description="Basic residues" evidence="3">
    <location>
        <begin position="369"/>
        <end position="382"/>
    </location>
</feature>
<dbReference type="AlphaFoldDB" id="A0A8H5C6A2"/>
<proteinExistence type="predicted"/>
<keyword evidence="2" id="KW-0964">Secreted</keyword>
<keyword evidence="2" id="KW-0624">Polysaccharide degradation</keyword>
<comment type="catalytic activity">
    <reaction evidence="2">
        <text>[(1-&gt;4)-beta-D-glucosyl]n+m + reduced acceptor + O2 = 4-dehydro-beta-D-glucosyl-[(1-&gt;4)-beta-D-glucosyl]n-1 + [(1-&gt;4)-beta-D-glucosyl]m + acceptor + H2O.</text>
        <dbReference type="EC" id="1.14.99.56"/>
    </reaction>
</comment>
<dbReference type="Pfam" id="PF03443">
    <property type="entry name" value="AA9"/>
    <property type="match status" value="1"/>
</dbReference>
<evidence type="ECO:0000256" key="1">
    <source>
        <dbReference type="ARBA" id="ARBA00023157"/>
    </source>
</evidence>
<dbReference type="PANTHER" id="PTHR33353:SF32">
    <property type="entry name" value="ENDO-BETA-1,4-GLUCANASE D"/>
    <property type="match status" value="1"/>
</dbReference>
<feature type="region of interest" description="Disordered" evidence="3">
    <location>
        <begin position="258"/>
        <end position="303"/>
    </location>
</feature>
<reference evidence="5 6" key="1">
    <citation type="journal article" date="2020" name="ISME J.">
        <title>Uncovering the hidden diversity of litter-decomposition mechanisms in mushroom-forming fungi.</title>
        <authorList>
            <person name="Floudas D."/>
            <person name="Bentzer J."/>
            <person name="Ahren D."/>
            <person name="Johansson T."/>
            <person name="Persson P."/>
            <person name="Tunlid A."/>
        </authorList>
    </citation>
    <scope>NUCLEOTIDE SEQUENCE [LARGE SCALE GENOMIC DNA]</scope>
    <source>
        <strain evidence="5 6">CBS 291.85</strain>
    </source>
</reference>
<evidence type="ECO:0000313" key="5">
    <source>
        <dbReference type="EMBL" id="KAF5335885.1"/>
    </source>
</evidence>
<feature type="compositionally biased region" description="Polar residues" evidence="3">
    <location>
        <begin position="280"/>
        <end position="293"/>
    </location>
</feature>
<sequence length="382" mass="40319">MVNGVWNDGPNIYYDGDSVNSATATRKMYQASSLAYLNYWDFSDNNKMACESADPAPSSISITAGSELTIYWEGAMSELLNKAGTGDTDGTNPWVHAMGPVTDYITSCNGACSSFTADDAGNAGWTKLATWGLDTSQSISDDLRETMAGKPEEYYPTADQGKGLWGIAKLVEDSSSWTVSIPKGLQSGEYLVRHELAAVYSPKSSGGGPQLYVACIQINIQDGGEDQLPQGTPAGSLYETDGFLANYDVYTDSTVFEDIGPAPESSTTATASTSKTPSTNMNVVTQTSTRHLASTSTSTGTSTKETIAATVAVVSNMPPSASSSTFSSSSTSTSTSASSTGSATTGRTCKSRKRSPAGQDSKRSLAAMGRHKQTHMKRRLEY</sequence>
<dbReference type="GO" id="GO:0005576">
    <property type="term" value="C:extracellular region"/>
    <property type="evidence" value="ECO:0007669"/>
    <property type="project" value="UniProtKB-SubCell"/>
</dbReference>
<feature type="domain" description="Auxiliary Activity family 9 catalytic" evidence="4">
    <location>
        <begin position="13"/>
        <end position="252"/>
    </location>
</feature>
<dbReference type="GO" id="GO:0030245">
    <property type="term" value="P:cellulose catabolic process"/>
    <property type="evidence" value="ECO:0007669"/>
    <property type="project" value="UniProtKB-UniRule"/>
</dbReference>
<evidence type="ECO:0000259" key="4">
    <source>
        <dbReference type="Pfam" id="PF03443"/>
    </source>
</evidence>
<dbReference type="EMBL" id="JAACJM010000234">
    <property type="protein sequence ID" value="KAF5335885.1"/>
    <property type="molecule type" value="Genomic_DNA"/>
</dbReference>